<keyword evidence="2" id="KW-1185">Reference proteome</keyword>
<organism evidence="1 2">
    <name type="scientific">Limibacillus halophilus</name>
    <dbReference type="NCBI Taxonomy" id="1579333"/>
    <lineage>
        <taxon>Bacteria</taxon>
        <taxon>Pseudomonadati</taxon>
        <taxon>Pseudomonadota</taxon>
        <taxon>Alphaproteobacteria</taxon>
        <taxon>Rhodospirillales</taxon>
        <taxon>Rhodovibrionaceae</taxon>
        <taxon>Limibacillus</taxon>
    </lineage>
</organism>
<comment type="caution">
    <text evidence="1">The sequence shown here is derived from an EMBL/GenBank/DDBJ whole genome shotgun (WGS) entry which is preliminary data.</text>
</comment>
<dbReference type="AlphaFoldDB" id="A0A839SVV1"/>
<gene>
    <name evidence="1" type="ORF">FHR98_001352</name>
</gene>
<dbReference type="Pfam" id="PF19879">
    <property type="entry name" value="DUF6352"/>
    <property type="match status" value="1"/>
</dbReference>
<dbReference type="RefSeq" id="WP_183415881.1">
    <property type="nucleotide sequence ID" value="NZ_JACHXA010000003.1"/>
</dbReference>
<dbReference type="Proteomes" id="UP000581135">
    <property type="component" value="Unassembled WGS sequence"/>
</dbReference>
<protein>
    <submittedName>
        <fullName evidence="1">Uncharacterized protein</fullName>
    </submittedName>
</protein>
<reference evidence="1 2" key="1">
    <citation type="submission" date="2020-08" db="EMBL/GenBank/DDBJ databases">
        <title>Genomic Encyclopedia of Type Strains, Phase III (KMG-III): the genomes of soil and plant-associated and newly described type strains.</title>
        <authorList>
            <person name="Whitman W."/>
        </authorList>
    </citation>
    <scope>NUCLEOTIDE SEQUENCE [LARGE SCALE GENOMIC DNA]</scope>
    <source>
        <strain evidence="1 2">CECT 8803</strain>
    </source>
</reference>
<sequence length="343" mass="38759">MTDFWRDCGFVLLEREENGFLRVTDDFLRAYFKRPEIRPVEESCAAERKLHDALLRNPRQAVSDKQLTDLADPDARENYQIVLAFRDRLVAAGTVEGCYLNLFRDASGSAEGIPVPPLFVDQMTHVILRNILDGVADPLRARAGEFFFRPQKVTINDGHIMAADEEIVEMYASSGGFGSLGQLLVEAQTPLRTIDLDVLTVENAEMYWLRDQKYDTVLNLNFSGDGLDALCRVLESWVQHFLDVAVSIQPVQQITDERWVWHIGLEQEGTRLLNDLYQGVDVGEARLARLLSLFRLDFADPQEMRPDIAGRPVYLALSTNEQGIVRLKPQNLLVNLPLAAKAS</sequence>
<dbReference type="EMBL" id="JACHXA010000003">
    <property type="protein sequence ID" value="MBB3065073.1"/>
    <property type="molecule type" value="Genomic_DNA"/>
</dbReference>
<proteinExistence type="predicted"/>
<evidence type="ECO:0000313" key="2">
    <source>
        <dbReference type="Proteomes" id="UP000581135"/>
    </source>
</evidence>
<name>A0A839SVV1_9PROT</name>
<dbReference type="InterPro" id="IPR045932">
    <property type="entry name" value="DUF6352"/>
</dbReference>
<accession>A0A839SVV1</accession>
<evidence type="ECO:0000313" key="1">
    <source>
        <dbReference type="EMBL" id="MBB3065073.1"/>
    </source>
</evidence>